<protein>
    <submittedName>
        <fullName evidence="1">Uncharacterized protein</fullName>
    </submittedName>
</protein>
<accession>A0A9P1DAT2</accession>
<dbReference type="EMBL" id="CAMXCT020003757">
    <property type="protein sequence ID" value="CAL1159451.1"/>
    <property type="molecule type" value="Genomic_DNA"/>
</dbReference>
<proteinExistence type="predicted"/>
<evidence type="ECO:0000313" key="1">
    <source>
        <dbReference type="EMBL" id="CAI4006076.1"/>
    </source>
</evidence>
<gene>
    <name evidence="1" type="ORF">C1SCF055_LOCUS31749</name>
</gene>
<dbReference type="EMBL" id="CAMXCT030003757">
    <property type="protein sequence ID" value="CAL4793388.1"/>
    <property type="molecule type" value="Genomic_DNA"/>
</dbReference>
<keyword evidence="3" id="KW-1185">Reference proteome</keyword>
<evidence type="ECO:0000313" key="2">
    <source>
        <dbReference type="EMBL" id="CAL1159451.1"/>
    </source>
</evidence>
<reference evidence="1" key="1">
    <citation type="submission" date="2022-10" db="EMBL/GenBank/DDBJ databases">
        <authorList>
            <person name="Chen Y."/>
            <person name="Dougan E. K."/>
            <person name="Chan C."/>
            <person name="Rhodes N."/>
            <person name="Thang M."/>
        </authorList>
    </citation>
    <scope>NUCLEOTIDE SEQUENCE</scope>
</reference>
<comment type="caution">
    <text evidence="1">The sequence shown here is derived from an EMBL/GenBank/DDBJ whole genome shotgun (WGS) entry which is preliminary data.</text>
</comment>
<reference evidence="2" key="2">
    <citation type="submission" date="2024-04" db="EMBL/GenBank/DDBJ databases">
        <authorList>
            <person name="Chen Y."/>
            <person name="Shah S."/>
            <person name="Dougan E. K."/>
            <person name="Thang M."/>
            <person name="Chan C."/>
        </authorList>
    </citation>
    <scope>NUCLEOTIDE SEQUENCE [LARGE SCALE GENOMIC DNA]</scope>
</reference>
<organism evidence="1">
    <name type="scientific">Cladocopium goreaui</name>
    <dbReference type="NCBI Taxonomy" id="2562237"/>
    <lineage>
        <taxon>Eukaryota</taxon>
        <taxon>Sar</taxon>
        <taxon>Alveolata</taxon>
        <taxon>Dinophyceae</taxon>
        <taxon>Suessiales</taxon>
        <taxon>Symbiodiniaceae</taxon>
        <taxon>Cladocopium</taxon>
    </lineage>
</organism>
<evidence type="ECO:0000313" key="3">
    <source>
        <dbReference type="Proteomes" id="UP001152797"/>
    </source>
</evidence>
<dbReference type="EMBL" id="CAMXCT010003757">
    <property type="protein sequence ID" value="CAI4006076.1"/>
    <property type="molecule type" value="Genomic_DNA"/>
</dbReference>
<sequence>MHAALFGWHHVNERCKVQGDPGCWKTLEAGGGFHHGERPVIQSDSPCCIAVPTLSHVHLVQCKH</sequence>
<dbReference type="Proteomes" id="UP001152797">
    <property type="component" value="Unassembled WGS sequence"/>
</dbReference>
<name>A0A9P1DAT2_9DINO</name>
<dbReference type="AlphaFoldDB" id="A0A9P1DAT2"/>